<dbReference type="Pfam" id="PF05160">
    <property type="entry name" value="DSS1_SEM1"/>
    <property type="match status" value="1"/>
</dbReference>
<keyword evidence="2" id="KW-0539">Nucleus</keyword>
<dbReference type="InterPro" id="IPR007834">
    <property type="entry name" value="DSS1_SEM1"/>
</dbReference>
<dbReference type="WBParaSite" id="TREG1_100690.1">
    <property type="protein sequence ID" value="TREG1_100690.1"/>
    <property type="gene ID" value="TREG1_100690"/>
</dbReference>
<dbReference type="AlphaFoldDB" id="A0AA85INN0"/>
<reference evidence="4" key="1">
    <citation type="submission" date="2022-06" db="EMBL/GenBank/DDBJ databases">
        <authorList>
            <person name="Berger JAMES D."/>
            <person name="Berger JAMES D."/>
        </authorList>
    </citation>
    <scope>NUCLEOTIDE SEQUENCE [LARGE SCALE GENOMIC DNA]</scope>
</reference>
<dbReference type="GO" id="GO:0008541">
    <property type="term" value="C:proteasome regulatory particle, lid subcomplex"/>
    <property type="evidence" value="ECO:0007669"/>
    <property type="project" value="UniProtKB-UniRule"/>
</dbReference>
<sequence>MFQTSSGDNRQSSQSAQRVEEAIGILKDDKEFEEFEKESWSTSEEETADLYVWDDKWDCEVELDDEFTEYLRCELTKLGHIQNSTS</sequence>
<comment type="similarity">
    <text evidence="1 2">Belongs to the DSS1/SEM1 family.</text>
</comment>
<feature type="compositionally biased region" description="Polar residues" evidence="3">
    <location>
        <begin position="1"/>
        <end position="17"/>
    </location>
</feature>
<comment type="function">
    <text evidence="2">Component of the 26S proteasome, a multiprotein complex involved in the ATP-dependent degradation of ubiquitinated proteins.</text>
</comment>
<proteinExistence type="inferred from homology"/>
<reference evidence="5" key="2">
    <citation type="submission" date="2023-11" db="UniProtKB">
        <authorList>
            <consortium name="WormBaseParasite"/>
        </authorList>
    </citation>
    <scope>IDENTIFICATION</scope>
</reference>
<dbReference type="GO" id="GO:0005634">
    <property type="term" value="C:nucleus"/>
    <property type="evidence" value="ECO:0007669"/>
    <property type="project" value="UniProtKB-SubCell"/>
</dbReference>
<accession>A0AA85INN0</accession>
<dbReference type="GO" id="GO:0006406">
    <property type="term" value="P:mRNA export from nucleus"/>
    <property type="evidence" value="ECO:0007669"/>
    <property type="project" value="UniProtKB-UniRule"/>
</dbReference>
<dbReference type="GO" id="GO:0043248">
    <property type="term" value="P:proteasome assembly"/>
    <property type="evidence" value="ECO:0007669"/>
    <property type="project" value="UniProtKB-UniRule"/>
</dbReference>
<protein>
    <recommendedName>
        <fullName evidence="2">26S proteasome complex subunit SEM1</fullName>
    </recommendedName>
</protein>
<evidence type="ECO:0000256" key="1">
    <source>
        <dbReference type="ARBA" id="ARBA00034491"/>
    </source>
</evidence>
<dbReference type="Proteomes" id="UP000050795">
    <property type="component" value="Unassembled WGS sequence"/>
</dbReference>
<evidence type="ECO:0000313" key="5">
    <source>
        <dbReference type="WBParaSite" id="TREG1_100690.1"/>
    </source>
</evidence>
<comment type="subcellular location">
    <subcellularLocation>
        <location evidence="2">Nucleus</location>
    </subcellularLocation>
</comment>
<organism evidence="4 5">
    <name type="scientific">Trichobilharzia regenti</name>
    <name type="common">Nasal bird schistosome</name>
    <dbReference type="NCBI Taxonomy" id="157069"/>
    <lineage>
        <taxon>Eukaryota</taxon>
        <taxon>Metazoa</taxon>
        <taxon>Spiralia</taxon>
        <taxon>Lophotrochozoa</taxon>
        <taxon>Platyhelminthes</taxon>
        <taxon>Trematoda</taxon>
        <taxon>Digenea</taxon>
        <taxon>Strigeidida</taxon>
        <taxon>Schistosomatoidea</taxon>
        <taxon>Schistosomatidae</taxon>
        <taxon>Trichobilharzia</taxon>
    </lineage>
</organism>
<evidence type="ECO:0000256" key="2">
    <source>
        <dbReference type="RuleBase" id="RU369057"/>
    </source>
</evidence>
<name>A0AA85INN0_TRIRE</name>
<keyword evidence="2" id="KW-0647">Proteasome</keyword>
<evidence type="ECO:0000313" key="4">
    <source>
        <dbReference type="Proteomes" id="UP000050795"/>
    </source>
</evidence>
<evidence type="ECO:0000256" key="3">
    <source>
        <dbReference type="SAM" id="MobiDB-lite"/>
    </source>
</evidence>
<feature type="region of interest" description="Disordered" evidence="3">
    <location>
        <begin position="1"/>
        <end position="20"/>
    </location>
</feature>
<keyword evidence="4" id="KW-1185">Reference proteome</keyword>
<dbReference type="SMART" id="SM01385">
    <property type="entry name" value="DSS1_SEM1"/>
    <property type="match status" value="1"/>
</dbReference>